<sequence length="158" mass="17332">MRNLNPLQRHSRTSETVTQGKRSLNAFAPVIAFLFLLASPALVEAKERIAFPGDQTSELHAARDLPTTLSVIRVAPNPTTRGITLSGTLAGRERASIRIFDVAGRLVRYLEVPPRGIDQIQSGWDGRDENGALVRGGIYFVSVVTQNEILTNKVTVIR</sequence>
<evidence type="ECO:0000313" key="2">
    <source>
        <dbReference type="EMBL" id="NNF07198.1"/>
    </source>
</evidence>
<organism evidence="2 3">
    <name type="scientific">Eiseniibacteriota bacterium</name>
    <dbReference type="NCBI Taxonomy" id="2212470"/>
    <lineage>
        <taxon>Bacteria</taxon>
        <taxon>Candidatus Eiseniibacteriota</taxon>
    </lineage>
</organism>
<gene>
    <name evidence="2" type="ORF">HKN21_10600</name>
</gene>
<protein>
    <submittedName>
        <fullName evidence="2">T9SS type A sorting domain-containing protein</fullName>
    </submittedName>
</protein>
<dbReference type="NCBIfam" id="TIGR04183">
    <property type="entry name" value="Por_Secre_tail"/>
    <property type="match status" value="1"/>
</dbReference>
<dbReference type="InterPro" id="IPR026444">
    <property type="entry name" value="Secre_tail"/>
</dbReference>
<dbReference type="InterPro" id="IPR025965">
    <property type="entry name" value="FlgD/Vpr_Ig-like"/>
</dbReference>
<dbReference type="EMBL" id="JABDJR010000426">
    <property type="protein sequence ID" value="NNF07198.1"/>
    <property type="molecule type" value="Genomic_DNA"/>
</dbReference>
<name>A0A7Y2EFK2_UNCEI</name>
<dbReference type="AlphaFoldDB" id="A0A7Y2EFK2"/>
<accession>A0A7Y2EFK2</accession>
<dbReference type="Pfam" id="PF13860">
    <property type="entry name" value="FlgD_ig"/>
    <property type="match status" value="1"/>
</dbReference>
<dbReference type="Gene3D" id="2.60.40.4070">
    <property type="match status" value="1"/>
</dbReference>
<evidence type="ECO:0000259" key="1">
    <source>
        <dbReference type="Pfam" id="PF13860"/>
    </source>
</evidence>
<dbReference type="Proteomes" id="UP000547674">
    <property type="component" value="Unassembled WGS sequence"/>
</dbReference>
<reference evidence="2 3" key="1">
    <citation type="submission" date="2020-03" db="EMBL/GenBank/DDBJ databases">
        <title>Metabolic flexibility allows generalist bacteria to become dominant in a frequently disturbed ecosystem.</title>
        <authorList>
            <person name="Chen Y.-J."/>
            <person name="Leung P.M."/>
            <person name="Bay S.K."/>
            <person name="Hugenholtz P."/>
            <person name="Kessler A.J."/>
            <person name="Shelley G."/>
            <person name="Waite D.W."/>
            <person name="Cook P.L."/>
            <person name="Greening C."/>
        </authorList>
    </citation>
    <scope>NUCLEOTIDE SEQUENCE [LARGE SCALE GENOMIC DNA]</scope>
    <source>
        <strain evidence="2">SS_bin_28</strain>
    </source>
</reference>
<comment type="caution">
    <text evidence="2">The sequence shown here is derived from an EMBL/GenBank/DDBJ whole genome shotgun (WGS) entry which is preliminary data.</text>
</comment>
<proteinExistence type="predicted"/>
<feature type="domain" description="FlgD/Vpr Ig-like" evidence="1">
    <location>
        <begin position="93"/>
        <end position="147"/>
    </location>
</feature>
<evidence type="ECO:0000313" key="3">
    <source>
        <dbReference type="Proteomes" id="UP000547674"/>
    </source>
</evidence>